<dbReference type="OrthoDB" id="9810588at2"/>
<dbReference type="CDD" id="cd00207">
    <property type="entry name" value="fer2"/>
    <property type="match status" value="1"/>
</dbReference>
<dbReference type="Gene3D" id="3.10.20.880">
    <property type="match status" value="1"/>
</dbReference>
<evidence type="ECO:0000259" key="1">
    <source>
        <dbReference type="PROSITE" id="PS51085"/>
    </source>
</evidence>
<dbReference type="AlphaFoldDB" id="A0A1T4KG54"/>
<dbReference type="PROSITE" id="PS51085">
    <property type="entry name" value="2FE2S_FER_2"/>
    <property type="match status" value="1"/>
</dbReference>
<dbReference type="InterPro" id="IPR036010">
    <property type="entry name" value="2Fe-2S_ferredoxin-like_sf"/>
</dbReference>
<dbReference type="GO" id="GO:0051536">
    <property type="term" value="F:iron-sulfur cluster binding"/>
    <property type="evidence" value="ECO:0007669"/>
    <property type="project" value="InterPro"/>
</dbReference>
<dbReference type="PANTHER" id="PTHR42895">
    <property type="entry name" value="IRON-SULFUR CLUSTER-BINDING PROTEIN-RELATED"/>
    <property type="match status" value="1"/>
</dbReference>
<protein>
    <submittedName>
        <fullName evidence="2">Uncharacterized 2Fe-2 and 4Fe-4S clusters-containing protein, contains DUF4445 domain</fullName>
    </submittedName>
</protein>
<gene>
    <name evidence="2" type="ORF">SAMN02745118_00765</name>
</gene>
<dbReference type="Proteomes" id="UP000190625">
    <property type="component" value="Unassembled WGS sequence"/>
</dbReference>
<dbReference type="RefSeq" id="WP_078809261.1">
    <property type="nucleotide sequence ID" value="NZ_FUWM01000006.1"/>
</dbReference>
<dbReference type="InterPro" id="IPR027980">
    <property type="entry name" value="RACo_C"/>
</dbReference>
<dbReference type="Pfam" id="PF00111">
    <property type="entry name" value="Fer2"/>
    <property type="match status" value="1"/>
</dbReference>
<dbReference type="EMBL" id="FUWM01000006">
    <property type="protein sequence ID" value="SJZ41355.1"/>
    <property type="molecule type" value="Genomic_DNA"/>
</dbReference>
<accession>A0A1T4KG54</accession>
<reference evidence="3" key="1">
    <citation type="submission" date="2017-02" db="EMBL/GenBank/DDBJ databases">
        <authorList>
            <person name="Varghese N."/>
            <person name="Submissions S."/>
        </authorList>
    </citation>
    <scope>NUCLEOTIDE SEQUENCE [LARGE SCALE GENOMIC DNA]</scope>
    <source>
        <strain evidence="3">ATCC BAA-73</strain>
    </source>
</reference>
<dbReference type="SUPFAM" id="SSF54292">
    <property type="entry name" value="2Fe-2S ferredoxin-like"/>
    <property type="match status" value="1"/>
</dbReference>
<dbReference type="Pfam" id="PF17650">
    <property type="entry name" value="RACo_linker"/>
    <property type="match status" value="1"/>
</dbReference>
<dbReference type="Pfam" id="PF14574">
    <property type="entry name" value="RACo_C_ter"/>
    <property type="match status" value="1"/>
</dbReference>
<dbReference type="Gene3D" id="3.10.20.30">
    <property type="match status" value="1"/>
</dbReference>
<dbReference type="InterPro" id="IPR041414">
    <property type="entry name" value="Raco-like_middle"/>
</dbReference>
<evidence type="ECO:0000313" key="2">
    <source>
        <dbReference type="EMBL" id="SJZ41355.1"/>
    </source>
</evidence>
<sequence>MIEVKIIGLEEDLNLKAEFSDNLLSFLQKNDIEVDANCGGNGVCGKCKVKVKGEVSDVKIKERDLLSKLELERGIRLACLTTIEGDIEVELISEGRSTLRILDEGDEDELHLEPLIQKDYLELEEPTLEDQASDWTRINREFDEELKVNLDILNKLPDILRNAEYNITVVRRNGQAIGIEPSDTTDFNYGLAFDIGTTTVVGYLLDLTTGEQVGKVAMANRQSDYGSDAISRVNHAIQGETGRNDLQDRIIKVINQIIVELIDKYQIEKERIYELVFVGNTIMNHLLLGLKADNVAKSPYVSVINEPQMVPANKLGIDLGQNASVTYLPNVASYVGSDIVAGLLTTRIDQSSDLKLLVDLGTNSEIVLGNQDRMIACAAAAGPAFEGAEIEFGMNGVEGAIEEVRINDELEISVIGNQPAKGICGSGIISLLAELLKKGIINKTGKVLSVEEMDDSVPQVIKDAIIEEGNNRKIILVNAKEAANGEPVTISQKDIRAIQLAQGAIKAGIKILMSELGVESKDISEVLIAGGFGNYIQPQDAVTIGVLPTSPEIKIKGIGNAAGSGAKAAILSQEKRKIAKEIAEKVDYLELSGRQDFQNEFMSSMSFEKFE</sequence>
<dbReference type="InterPro" id="IPR040506">
    <property type="entry name" value="RACo_linker"/>
</dbReference>
<dbReference type="Pfam" id="PF17651">
    <property type="entry name" value="Raco_middle"/>
    <property type="match status" value="1"/>
</dbReference>
<dbReference type="InterPro" id="IPR052911">
    <property type="entry name" value="Corrinoid_activation_enz"/>
</dbReference>
<dbReference type="InterPro" id="IPR012675">
    <property type="entry name" value="Beta-grasp_dom_sf"/>
</dbReference>
<dbReference type="STRING" id="142842.SAMN02745118_00765"/>
<proteinExistence type="predicted"/>
<keyword evidence="3" id="KW-1185">Reference proteome</keyword>
<dbReference type="PANTHER" id="PTHR42895:SF2">
    <property type="entry name" value="IRON-SULFUR CLUSTER PROTEIN"/>
    <property type="match status" value="1"/>
</dbReference>
<dbReference type="InterPro" id="IPR042259">
    <property type="entry name" value="Raco-like_middle_sf"/>
</dbReference>
<evidence type="ECO:0000313" key="3">
    <source>
        <dbReference type="Proteomes" id="UP000190625"/>
    </source>
</evidence>
<dbReference type="Gene3D" id="3.30.420.480">
    <property type="entry name" value="Domain of unknown function (DUF4445)"/>
    <property type="match status" value="1"/>
</dbReference>
<dbReference type="InterPro" id="IPR001041">
    <property type="entry name" value="2Fe-2S_ferredoxin-type"/>
</dbReference>
<feature type="domain" description="2Fe-2S ferredoxin-type" evidence="1">
    <location>
        <begin position="1"/>
        <end position="95"/>
    </location>
</feature>
<name>A0A1T4KG54_9FIRM</name>
<organism evidence="2 3">
    <name type="scientific">Selenihalanaerobacter shriftii</name>
    <dbReference type="NCBI Taxonomy" id="142842"/>
    <lineage>
        <taxon>Bacteria</taxon>
        <taxon>Bacillati</taxon>
        <taxon>Bacillota</taxon>
        <taxon>Clostridia</taxon>
        <taxon>Halanaerobiales</taxon>
        <taxon>Halobacteroidaceae</taxon>
        <taxon>Selenihalanaerobacter</taxon>
    </lineage>
</organism>